<evidence type="ECO:0000313" key="2">
    <source>
        <dbReference type="EMBL" id="WOL10230.1"/>
    </source>
</evidence>
<dbReference type="Proteomes" id="UP001327560">
    <property type="component" value="Chromosome 6"/>
</dbReference>
<protein>
    <submittedName>
        <fullName evidence="2">Uncharacterized protein</fullName>
    </submittedName>
</protein>
<accession>A0AAQ3QJB0</accession>
<dbReference type="EMBL" id="CP136895">
    <property type="protein sequence ID" value="WOL10230.1"/>
    <property type="molecule type" value="Genomic_DNA"/>
</dbReference>
<proteinExistence type="predicted"/>
<organism evidence="2 3">
    <name type="scientific">Canna indica</name>
    <name type="common">Indian-shot</name>
    <dbReference type="NCBI Taxonomy" id="4628"/>
    <lineage>
        <taxon>Eukaryota</taxon>
        <taxon>Viridiplantae</taxon>
        <taxon>Streptophyta</taxon>
        <taxon>Embryophyta</taxon>
        <taxon>Tracheophyta</taxon>
        <taxon>Spermatophyta</taxon>
        <taxon>Magnoliopsida</taxon>
        <taxon>Liliopsida</taxon>
        <taxon>Zingiberales</taxon>
        <taxon>Cannaceae</taxon>
        <taxon>Canna</taxon>
    </lineage>
</organism>
<feature type="region of interest" description="Disordered" evidence="1">
    <location>
        <begin position="1"/>
        <end position="52"/>
    </location>
</feature>
<evidence type="ECO:0000313" key="3">
    <source>
        <dbReference type="Proteomes" id="UP001327560"/>
    </source>
</evidence>
<reference evidence="2 3" key="1">
    <citation type="submission" date="2023-10" db="EMBL/GenBank/DDBJ databases">
        <title>Chromosome-scale genome assembly provides insights into flower coloration mechanisms of Canna indica.</title>
        <authorList>
            <person name="Li C."/>
        </authorList>
    </citation>
    <scope>NUCLEOTIDE SEQUENCE [LARGE SCALE GENOMIC DNA]</scope>
    <source>
        <tissue evidence="2">Flower</tissue>
    </source>
</reference>
<evidence type="ECO:0000256" key="1">
    <source>
        <dbReference type="SAM" id="MobiDB-lite"/>
    </source>
</evidence>
<gene>
    <name evidence="2" type="ORF">Cni_G18984</name>
</gene>
<dbReference type="AlphaFoldDB" id="A0AAQ3QJB0"/>
<name>A0AAQ3QJB0_9LILI</name>
<keyword evidence="3" id="KW-1185">Reference proteome</keyword>
<sequence length="52" mass="5863">MTQRKVVLGRARPNHVHDERVNDDDLQNLKDAADDATDEEPTGETSKENVEC</sequence>